<protein>
    <submittedName>
        <fullName evidence="1">Ribonuclease H protein</fullName>
    </submittedName>
</protein>
<organism evidence="1 2">
    <name type="scientific">Acorus calamus</name>
    <name type="common">Sweet flag</name>
    <dbReference type="NCBI Taxonomy" id="4465"/>
    <lineage>
        <taxon>Eukaryota</taxon>
        <taxon>Viridiplantae</taxon>
        <taxon>Streptophyta</taxon>
        <taxon>Embryophyta</taxon>
        <taxon>Tracheophyta</taxon>
        <taxon>Spermatophyta</taxon>
        <taxon>Magnoliopsida</taxon>
        <taxon>Liliopsida</taxon>
        <taxon>Acoraceae</taxon>
        <taxon>Acorus</taxon>
    </lineage>
</organism>
<gene>
    <name evidence="1" type="ORF">QJS10_CPB20g00782</name>
</gene>
<reference evidence="1" key="1">
    <citation type="journal article" date="2023" name="Nat. Commun.">
        <title>Diploid and tetraploid genomes of Acorus and the evolution of monocots.</title>
        <authorList>
            <person name="Ma L."/>
            <person name="Liu K.W."/>
            <person name="Li Z."/>
            <person name="Hsiao Y.Y."/>
            <person name="Qi Y."/>
            <person name="Fu T."/>
            <person name="Tang G.D."/>
            <person name="Zhang D."/>
            <person name="Sun W.H."/>
            <person name="Liu D.K."/>
            <person name="Li Y."/>
            <person name="Chen G.Z."/>
            <person name="Liu X.D."/>
            <person name="Liao X.Y."/>
            <person name="Jiang Y.T."/>
            <person name="Yu X."/>
            <person name="Hao Y."/>
            <person name="Huang J."/>
            <person name="Zhao X.W."/>
            <person name="Ke S."/>
            <person name="Chen Y.Y."/>
            <person name="Wu W.L."/>
            <person name="Hsu J.L."/>
            <person name="Lin Y.F."/>
            <person name="Huang M.D."/>
            <person name="Li C.Y."/>
            <person name="Huang L."/>
            <person name="Wang Z.W."/>
            <person name="Zhao X."/>
            <person name="Zhong W.Y."/>
            <person name="Peng D.H."/>
            <person name="Ahmad S."/>
            <person name="Lan S."/>
            <person name="Zhang J.S."/>
            <person name="Tsai W.C."/>
            <person name="Van de Peer Y."/>
            <person name="Liu Z.J."/>
        </authorList>
    </citation>
    <scope>NUCLEOTIDE SEQUENCE</scope>
    <source>
        <strain evidence="1">CP</strain>
    </source>
</reference>
<comment type="caution">
    <text evidence="1">The sequence shown here is derived from an EMBL/GenBank/DDBJ whole genome shotgun (WGS) entry which is preliminary data.</text>
</comment>
<accession>A0AAV9CAH5</accession>
<dbReference type="Gene3D" id="3.60.10.10">
    <property type="entry name" value="Endonuclease/exonuclease/phosphatase"/>
    <property type="match status" value="1"/>
</dbReference>
<reference evidence="1" key="2">
    <citation type="submission" date="2023-06" db="EMBL/GenBank/DDBJ databases">
        <authorList>
            <person name="Ma L."/>
            <person name="Liu K.-W."/>
            <person name="Li Z."/>
            <person name="Hsiao Y.-Y."/>
            <person name="Qi Y."/>
            <person name="Fu T."/>
            <person name="Tang G."/>
            <person name="Zhang D."/>
            <person name="Sun W.-H."/>
            <person name="Liu D.-K."/>
            <person name="Li Y."/>
            <person name="Chen G.-Z."/>
            <person name="Liu X.-D."/>
            <person name="Liao X.-Y."/>
            <person name="Jiang Y.-T."/>
            <person name="Yu X."/>
            <person name="Hao Y."/>
            <person name="Huang J."/>
            <person name="Zhao X.-W."/>
            <person name="Ke S."/>
            <person name="Chen Y.-Y."/>
            <person name="Wu W.-L."/>
            <person name="Hsu J.-L."/>
            <person name="Lin Y.-F."/>
            <person name="Huang M.-D."/>
            <person name="Li C.-Y."/>
            <person name="Huang L."/>
            <person name="Wang Z.-W."/>
            <person name="Zhao X."/>
            <person name="Zhong W.-Y."/>
            <person name="Peng D.-H."/>
            <person name="Ahmad S."/>
            <person name="Lan S."/>
            <person name="Zhang J.-S."/>
            <person name="Tsai W.-C."/>
            <person name="Van De Peer Y."/>
            <person name="Liu Z.-J."/>
        </authorList>
    </citation>
    <scope>NUCLEOTIDE SEQUENCE</scope>
    <source>
        <strain evidence="1">CP</strain>
        <tissue evidence="1">Leaves</tissue>
    </source>
</reference>
<evidence type="ECO:0000313" key="1">
    <source>
        <dbReference type="EMBL" id="KAK1285579.1"/>
    </source>
</evidence>
<keyword evidence="2" id="KW-1185">Reference proteome</keyword>
<dbReference type="EMBL" id="JAUJYO010000020">
    <property type="protein sequence ID" value="KAK1285579.1"/>
    <property type="molecule type" value="Genomic_DNA"/>
</dbReference>
<dbReference type="InterPro" id="IPR036691">
    <property type="entry name" value="Endo/exonu/phosph_ase_sf"/>
</dbReference>
<dbReference type="AlphaFoldDB" id="A0AAV9CAH5"/>
<name>A0AAV9CAH5_ACOCL</name>
<dbReference type="Proteomes" id="UP001180020">
    <property type="component" value="Unassembled WGS sequence"/>
</dbReference>
<sequence>MDCLFWNIRGINSREKHLDVTSNSSQLSYFLTTVYASNNASARTILWSNLRSLAQSIGNDQWIIGGDFNEVHFSHEKIGGRGAYTRRMTRFNEYISDCHLQDLKALGSHFSWSNQQQFRIACKLDRILVNLTSCSNANNFVQYLAQGLSDHTALKVSVQPSIPSVPRPFKYFQAWESHSQFSTVILRAWQQQFCGSPIYILVKKLQHLKIVLKDWNKEVFGPVQYCLQNSRQRLELAQLASLNDPSNRTFINEDSTAKEEYLSMLRREESFLRQKSWQTWLMEGDRNSKFFYASIKARIAKNTLRKVQLDDGTIFEDPSTIQSHAINYYRNLLNAEYQCEENCSKQHAVKWSSVCRPKVEGGLGLKLLRDWNSAAMGVRFWEIATNHPSLWAQWIEKKYLRRCSIWATSPSTSSSVIWRKILKVGDWIRHRTKYVIFNGESIHL</sequence>
<dbReference type="PANTHER" id="PTHR33710:SF71">
    <property type="entry name" value="ENDONUCLEASE_EXONUCLEASE_PHOSPHATASE DOMAIN-CONTAINING PROTEIN"/>
    <property type="match status" value="1"/>
</dbReference>
<dbReference type="SUPFAM" id="SSF56219">
    <property type="entry name" value="DNase I-like"/>
    <property type="match status" value="1"/>
</dbReference>
<dbReference type="PANTHER" id="PTHR33710">
    <property type="entry name" value="BNAC02G09200D PROTEIN"/>
    <property type="match status" value="1"/>
</dbReference>
<evidence type="ECO:0000313" key="2">
    <source>
        <dbReference type="Proteomes" id="UP001180020"/>
    </source>
</evidence>
<proteinExistence type="predicted"/>